<protein>
    <submittedName>
        <fullName evidence="1">Cyclic-di-AMP receptor</fullName>
    </submittedName>
</protein>
<reference evidence="1" key="2">
    <citation type="submission" date="2022-01" db="EMBL/GenBank/DDBJ databases">
        <title>Collection of gut derived symbiotic bacterial strains cultured from healthy donors.</title>
        <authorList>
            <person name="Lin H."/>
            <person name="Kohout C."/>
            <person name="Waligurski E."/>
            <person name="Pamer E.G."/>
        </authorList>
    </citation>
    <scope>NUCLEOTIDE SEQUENCE</scope>
    <source>
        <strain evidence="1">MSK.14.39</strain>
    </source>
</reference>
<sequence>MKLIIAIVQDEDAPGLIEDLTEEEYRVTKLASTGGFLKSGNTTLLIGVEDEQVDNVLNIIEDTCKTREITTSLMTVTMPGDTYIPYPLDVKIGGATIFILDVEKYIRV</sequence>
<dbReference type="Gene3D" id="3.30.70.120">
    <property type="match status" value="1"/>
</dbReference>
<dbReference type="Proteomes" id="UP001108123">
    <property type="component" value="Unassembled WGS sequence"/>
</dbReference>
<dbReference type="InterPro" id="IPR010375">
    <property type="entry name" value="CdAMP_rec"/>
</dbReference>
<reference evidence="2 3" key="1">
    <citation type="submission" date="2019-08" db="EMBL/GenBank/DDBJ databases">
        <title>In-depth cultivation of the pig gut microbiome towards novel bacterial diversity and tailored functional studies.</title>
        <authorList>
            <person name="Wylensek D."/>
            <person name="Hitch T.C.A."/>
            <person name="Clavel T."/>
        </authorList>
    </citation>
    <scope>NUCLEOTIDE SEQUENCE [LARGE SCALE GENOMIC DNA]</scope>
    <source>
        <strain evidence="2 3">Med78-601-WT-4W-RMD-3</strain>
    </source>
</reference>
<dbReference type="RefSeq" id="WP_154484205.1">
    <property type="nucleotide sequence ID" value="NZ_JAJBNW010000082.1"/>
</dbReference>
<evidence type="ECO:0000313" key="3">
    <source>
        <dbReference type="Proteomes" id="UP000462760"/>
    </source>
</evidence>
<dbReference type="Pfam" id="PF06153">
    <property type="entry name" value="CdAMP_rec"/>
    <property type="match status" value="1"/>
</dbReference>
<keyword evidence="1" id="KW-0675">Receptor</keyword>
<name>A0A844FHQ9_9FIRM</name>
<dbReference type="AlphaFoldDB" id="A0A844FHQ9"/>
<dbReference type="InterPro" id="IPR015867">
    <property type="entry name" value="N-reg_PII/ATP_PRibTrfase_C"/>
</dbReference>
<dbReference type="SUPFAM" id="SSF54913">
    <property type="entry name" value="GlnB-like"/>
    <property type="match status" value="1"/>
</dbReference>
<evidence type="ECO:0000313" key="4">
    <source>
        <dbReference type="Proteomes" id="UP001108123"/>
    </source>
</evidence>
<evidence type="ECO:0000313" key="2">
    <source>
        <dbReference type="EMBL" id="MSS43524.1"/>
    </source>
</evidence>
<dbReference type="InterPro" id="IPR011322">
    <property type="entry name" value="N-reg_PII-like_a/b"/>
</dbReference>
<dbReference type="PANTHER" id="PTHR38456">
    <property type="entry name" value="CYCLIC DI-AMP RECEPTOR A"/>
    <property type="match status" value="1"/>
</dbReference>
<dbReference type="EMBL" id="VULR01000008">
    <property type="protein sequence ID" value="MSS43524.1"/>
    <property type="molecule type" value="Genomic_DNA"/>
</dbReference>
<keyword evidence="4" id="KW-1185">Reference proteome</keyword>
<dbReference type="EMBL" id="JAKNID010000026">
    <property type="protein sequence ID" value="MCG4565300.1"/>
    <property type="molecule type" value="Genomic_DNA"/>
</dbReference>
<comment type="caution">
    <text evidence="2">The sequence shown here is derived from an EMBL/GenBank/DDBJ whole genome shotgun (WGS) entry which is preliminary data.</text>
</comment>
<gene>
    <name evidence="2" type="ORF">FYJ27_07265</name>
    <name evidence="1" type="ORF">L0P62_07560</name>
</gene>
<dbReference type="PANTHER" id="PTHR38456:SF1">
    <property type="entry name" value="CYCLIC DI-AMP RECEPTOR A"/>
    <property type="match status" value="1"/>
</dbReference>
<evidence type="ECO:0000313" key="1">
    <source>
        <dbReference type="EMBL" id="MCG4565300.1"/>
    </source>
</evidence>
<proteinExistence type="predicted"/>
<dbReference type="Proteomes" id="UP000462760">
    <property type="component" value="Unassembled WGS sequence"/>
</dbReference>
<organism evidence="2 3">
    <name type="scientific">Anaerosalibacter bizertensis</name>
    <dbReference type="NCBI Taxonomy" id="932217"/>
    <lineage>
        <taxon>Bacteria</taxon>
        <taxon>Bacillati</taxon>
        <taxon>Bacillota</taxon>
        <taxon>Tissierellia</taxon>
        <taxon>Tissierellales</taxon>
        <taxon>Sporanaerobacteraceae</taxon>
        <taxon>Anaerosalibacter</taxon>
    </lineage>
</organism>
<accession>A0A844FHQ9</accession>
<dbReference type="OrthoDB" id="9794275at2"/>